<dbReference type="Pfam" id="PF00583">
    <property type="entry name" value="Acetyltransf_1"/>
    <property type="match status" value="1"/>
</dbReference>
<dbReference type="Proteomes" id="UP000185003">
    <property type="component" value="Unassembled WGS sequence"/>
</dbReference>
<accession>A0A1N6EES1</accession>
<evidence type="ECO:0000259" key="3">
    <source>
        <dbReference type="PROSITE" id="PS51186"/>
    </source>
</evidence>
<dbReference type="GO" id="GO:0016747">
    <property type="term" value="F:acyltransferase activity, transferring groups other than amino-acyl groups"/>
    <property type="evidence" value="ECO:0007669"/>
    <property type="project" value="InterPro"/>
</dbReference>
<dbReference type="PANTHER" id="PTHR23088:SF50">
    <property type="entry name" value="HYDROLASE YHCX"/>
    <property type="match status" value="1"/>
</dbReference>
<feature type="domain" description="CN hydrolase" evidence="2">
    <location>
        <begin position="242"/>
        <end position="497"/>
    </location>
</feature>
<dbReference type="InterPro" id="IPR036526">
    <property type="entry name" value="C-N_Hydrolase_sf"/>
</dbReference>
<dbReference type="InterPro" id="IPR001110">
    <property type="entry name" value="UPF0012_CS"/>
</dbReference>
<evidence type="ECO:0000313" key="5">
    <source>
        <dbReference type="Proteomes" id="UP000185003"/>
    </source>
</evidence>
<dbReference type="SUPFAM" id="SSF56317">
    <property type="entry name" value="Carbon-nitrogen hydrolase"/>
    <property type="match status" value="1"/>
</dbReference>
<protein>
    <submittedName>
        <fullName evidence="4">Predicted amidohydrolase</fullName>
    </submittedName>
</protein>
<dbReference type="EMBL" id="FSRA01000001">
    <property type="protein sequence ID" value="SIN81514.1"/>
    <property type="molecule type" value="Genomic_DNA"/>
</dbReference>
<evidence type="ECO:0000313" key="4">
    <source>
        <dbReference type="EMBL" id="SIN81514.1"/>
    </source>
</evidence>
<dbReference type="Gene3D" id="3.40.630.30">
    <property type="match status" value="1"/>
</dbReference>
<dbReference type="PROSITE" id="PS51186">
    <property type="entry name" value="GNAT"/>
    <property type="match status" value="1"/>
</dbReference>
<sequence>MGKNSGTNVSKYNFLNFPIIMAEETIEVRLLTAEDYKDLKESMVSAYADMQGSYWREGTIQRLIELFPEGQIAVTVNGKVVGCALSIIVDYEKFGDDHTYEQITGYYTFSTHNPKGDTLYGIEVFVNPDYRGKRLARRLYDTRKVLCERLNLEGIVAGGRIPNYEKYADQLTPRDYIEKVRDKEIYDPTLTFQFSNDFIVKKILRNYLPMDEASKGFATLLQWYNIYYEKDQDTIRYNKSTVRIGLVQWQMRAYKGIEGMLEQMEFFVDAVSDYEADFAVFPEFFNAPLMLEFNQLGPAAAIRGLAKYTERLRGEFSKLAVAYNVNIITGTMPIVIEEQLYNISYLCRRDGTWDHYIKIHPTPSEVNAWGMKGGSDIHVFDTDCGKVGILICYDVEFPELGRILAKQGMQILFVPFLTDTQNGYNRVRFCAQARAVENECYVAIAGCVGNLPRVSNMDLQYAQSAVLTPSDFAFPVTGVKADATPNTEMIVVADVDLVLLKELHAFGSVQTLKDMRHDLYEVVLKKK</sequence>
<dbReference type="GO" id="GO:0016787">
    <property type="term" value="F:hydrolase activity"/>
    <property type="evidence" value="ECO:0007669"/>
    <property type="project" value="UniProtKB-KW"/>
</dbReference>
<dbReference type="InterPro" id="IPR000182">
    <property type="entry name" value="GNAT_dom"/>
</dbReference>
<dbReference type="AlphaFoldDB" id="A0A1N6EES1"/>
<feature type="domain" description="N-acetyltransferase" evidence="3">
    <location>
        <begin position="26"/>
        <end position="233"/>
    </location>
</feature>
<keyword evidence="5" id="KW-1185">Reference proteome</keyword>
<name>A0A1N6EES1_9BACT</name>
<dbReference type="InterPro" id="IPR016181">
    <property type="entry name" value="Acyl_CoA_acyltransferase"/>
</dbReference>
<dbReference type="CDD" id="cd04301">
    <property type="entry name" value="NAT_SF"/>
    <property type="match status" value="1"/>
</dbReference>
<organism evidence="4 5">
    <name type="scientific">Chitinophaga niabensis</name>
    <dbReference type="NCBI Taxonomy" id="536979"/>
    <lineage>
        <taxon>Bacteria</taxon>
        <taxon>Pseudomonadati</taxon>
        <taxon>Bacteroidota</taxon>
        <taxon>Chitinophagia</taxon>
        <taxon>Chitinophagales</taxon>
        <taxon>Chitinophagaceae</taxon>
        <taxon>Chitinophaga</taxon>
    </lineage>
</organism>
<keyword evidence="4" id="KW-0378">Hydrolase</keyword>
<reference evidence="4 5" key="1">
    <citation type="submission" date="2016-11" db="EMBL/GenBank/DDBJ databases">
        <authorList>
            <person name="Jaros S."/>
            <person name="Januszkiewicz K."/>
            <person name="Wedrychowicz H."/>
        </authorList>
    </citation>
    <scope>NUCLEOTIDE SEQUENCE [LARGE SCALE GENOMIC DNA]</scope>
    <source>
        <strain evidence="4 5">DSM 24787</strain>
    </source>
</reference>
<evidence type="ECO:0000256" key="1">
    <source>
        <dbReference type="ARBA" id="ARBA00010613"/>
    </source>
</evidence>
<dbReference type="PANTHER" id="PTHR23088">
    <property type="entry name" value="NITRILASE-RELATED"/>
    <property type="match status" value="1"/>
</dbReference>
<dbReference type="PROSITE" id="PS01227">
    <property type="entry name" value="UPF0012"/>
    <property type="match status" value="1"/>
</dbReference>
<evidence type="ECO:0000259" key="2">
    <source>
        <dbReference type="PROSITE" id="PS50263"/>
    </source>
</evidence>
<comment type="similarity">
    <text evidence="1">Belongs to the carbon-nitrogen hydrolase superfamily. NIT1/NIT2 family.</text>
</comment>
<dbReference type="Pfam" id="PF00795">
    <property type="entry name" value="CN_hydrolase"/>
    <property type="match status" value="1"/>
</dbReference>
<dbReference type="SUPFAM" id="SSF55729">
    <property type="entry name" value="Acyl-CoA N-acyltransferases (Nat)"/>
    <property type="match status" value="1"/>
</dbReference>
<dbReference type="PROSITE" id="PS50263">
    <property type="entry name" value="CN_HYDROLASE"/>
    <property type="match status" value="1"/>
</dbReference>
<dbReference type="InterPro" id="IPR003010">
    <property type="entry name" value="C-N_Hydrolase"/>
</dbReference>
<dbReference type="STRING" id="536979.SAMN04488055_1543"/>
<proteinExistence type="inferred from homology"/>
<gene>
    <name evidence="4" type="ORF">SAMN04488055_1543</name>
</gene>
<dbReference type="CDD" id="cd07574">
    <property type="entry name" value="nitrilase_Rim1_like"/>
    <property type="match status" value="1"/>
</dbReference>
<dbReference type="Gene3D" id="3.60.110.10">
    <property type="entry name" value="Carbon-nitrogen hydrolase"/>
    <property type="match status" value="1"/>
</dbReference>